<evidence type="ECO:0000259" key="7">
    <source>
        <dbReference type="PROSITE" id="PS50048"/>
    </source>
</evidence>
<dbReference type="Gene3D" id="4.10.240.10">
    <property type="entry name" value="Zn(2)-C6 fungal-type DNA-binding domain"/>
    <property type="match status" value="1"/>
</dbReference>
<dbReference type="InterPro" id="IPR050613">
    <property type="entry name" value="Sec_Metabolite_Reg"/>
</dbReference>
<dbReference type="EMBL" id="JAQIZZ010000005">
    <property type="protein sequence ID" value="KAJ5541412.1"/>
    <property type="molecule type" value="Genomic_DNA"/>
</dbReference>
<evidence type="ECO:0000256" key="5">
    <source>
        <dbReference type="ARBA" id="ARBA00023242"/>
    </source>
</evidence>
<evidence type="ECO:0000256" key="4">
    <source>
        <dbReference type="ARBA" id="ARBA00023163"/>
    </source>
</evidence>
<dbReference type="CDD" id="cd00067">
    <property type="entry name" value="GAL4"/>
    <property type="match status" value="1"/>
</dbReference>
<reference evidence="8 9" key="1">
    <citation type="journal article" date="2023" name="IMA Fungus">
        <title>Comparative genomic study of the Penicillium genus elucidates a diverse pangenome and 15 lateral gene transfer events.</title>
        <authorList>
            <person name="Petersen C."/>
            <person name="Sorensen T."/>
            <person name="Nielsen M.R."/>
            <person name="Sondergaard T.E."/>
            <person name="Sorensen J.L."/>
            <person name="Fitzpatrick D.A."/>
            <person name="Frisvad J.C."/>
            <person name="Nielsen K.L."/>
        </authorList>
    </citation>
    <scope>NUCLEOTIDE SEQUENCE [LARGE SCALE GENOMIC DNA]</scope>
    <source>
        <strain evidence="8 9">IBT 35679</strain>
    </source>
</reference>
<protein>
    <recommendedName>
        <fullName evidence="7">Zn(2)-C6 fungal-type domain-containing protein</fullName>
    </recommendedName>
</protein>
<feature type="compositionally biased region" description="Polar residues" evidence="6">
    <location>
        <begin position="620"/>
        <end position="634"/>
    </location>
</feature>
<accession>A0AAD6GEK7</accession>
<dbReference type="PROSITE" id="PS00463">
    <property type="entry name" value="ZN2_CY6_FUNGAL_1"/>
    <property type="match status" value="1"/>
</dbReference>
<comment type="subcellular location">
    <subcellularLocation>
        <location evidence="1">Nucleus</location>
    </subcellularLocation>
</comment>
<feature type="region of interest" description="Disordered" evidence="6">
    <location>
        <begin position="97"/>
        <end position="117"/>
    </location>
</feature>
<evidence type="ECO:0000256" key="1">
    <source>
        <dbReference type="ARBA" id="ARBA00004123"/>
    </source>
</evidence>
<organism evidence="8 9">
    <name type="scientific">Penicillium frequentans</name>
    <dbReference type="NCBI Taxonomy" id="3151616"/>
    <lineage>
        <taxon>Eukaryota</taxon>
        <taxon>Fungi</taxon>
        <taxon>Dikarya</taxon>
        <taxon>Ascomycota</taxon>
        <taxon>Pezizomycotina</taxon>
        <taxon>Eurotiomycetes</taxon>
        <taxon>Eurotiomycetidae</taxon>
        <taxon>Eurotiales</taxon>
        <taxon>Aspergillaceae</taxon>
        <taxon>Penicillium</taxon>
    </lineage>
</organism>
<keyword evidence="9" id="KW-1185">Reference proteome</keyword>
<keyword evidence="5" id="KW-0539">Nucleus</keyword>
<dbReference type="PROSITE" id="PS50048">
    <property type="entry name" value="ZN2_CY6_FUNGAL_2"/>
    <property type="match status" value="1"/>
</dbReference>
<keyword evidence="3" id="KW-0238">DNA-binding</keyword>
<feature type="region of interest" description="Disordered" evidence="6">
    <location>
        <begin position="598"/>
        <end position="650"/>
    </location>
</feature>
<evidence type="ECO:0000313" key="9">
    <source>
        <dbReference type="Proteomes" id="UP001220324"/>
    </source>
</evidence>
<dbReference type="PANTHER" id="PTHR31001:SF90">
    <property type="entry name" value="CENTROMERE DNA-BINDING PROTEIN COMPLEX CBF3 SUBUNIT B"/>
    <property type="match status" value="1"/>
</dbReference>
<dbReference type="GO" id="GO:0005634">
    <property type="term" value="C:nucleus"/>
    <property type="evidence" value="ECO:0007669"/>
    <property type="project" value="UniProtKB-SubCell"/>
</dbReference>
<keyword evidence="2" id="KW-0805">Transcription regulation</keyword>
<dbReference type="PANTHER" id="PTHR31001">
    <property type="entry name" value="UNCHARACTERIZED TRANSCRIPTIONAL REGULATORY PROTEIN"/>
    <property type="match status" value="1"/>
</dbReference>
<dbReference type="CDD" id="cd12148">
    <property type="entry name" value="fungal_TF_MHR"/>
    <property type="match status" value="1"/>
</dbReference>
<evidence type="ECO:0000256" key="3">
    <source>
        <dbReference type="ARBA" id="ARBA00023125"/>
    </source>
</evidence>
<evidence type="ECO:0000256" key="2">
    <source>
        <dbReference type="ARBA" id="ARBA00023015"/>
    </source>
</evidence>
<dbReference type="SUPFAM" id="SSF57701">
    <property type="entry name" value="Zn2/Cys6 DNA-binding domain"/>
    <property type="match status" value="1"/>
</dbReference>
<feature type="region of interest" description="Disordered" evidence="6">
    <location>
        <begin position="53"/>
        <end position="85"/>
    </location>
</feature>
<gene>
    <name evidence="8" type="ORF">N7494_006488</name>
</gene>
<dbReference type="SMART" id="SM00066">
    <property type="entry name" value="GAL4"/>
    <property type="match status" value="1"/>
</dbReference>
<dbReference type="InterPro" id="IPR001138">
    <property type="entry name" value="Zn2Cys6_DnaBD"/>
</dbReference>
<dbReference type="GO" id="GO:0000981">
    <property type="term" value="F:DNA-binding transcription factor activity, RNA polymerase II-specific"/>
    <property type="evidence" value="ECO:0007669"/>
    <property type="project" value="InterPro"/>
</dbReference>
<dbReference type="Pfam" id="PF00172">
    <property type="entry name" value="Zn_clus"/>
    <property type="match status" value="1"/>
</dbReference>
<sequence>MKRDANGNPITAASKWARPPLSCQACREKKRRCDRTQPCSNCVLRNIACEYSGQSPESLSGPEPSQGLVSTKSSQTATARPAHSAPRLEAAFLEKSNSPQGLGQRPHGVFMNSDTSHGQDQAFTSHYVTPFSVHYMSSPNDQRIGASDFPSIMEMTRKLPPLRQARELFNHFAATLQPTFGVLHIPSSRVMMEKVYECIVEGEVPPAADLMLLFSIFAGSSLGWTPSLLEKLNATSEGARAALIAYSRFALAILDHPSRILQPSTTALVAIGTLGHIILNTDGFPSRVQILRHHCLLMSRELKIHRLDTARAREERRLKGCDMIDVEIQRRAWWHMVASDWLLSFSGGPQEGAYIFQTKHMNVNMPSNTDDELITSAGVQQDFPLSVPTSMSAFITRVQGADLCRQVIDALPSVLLDSQEPDYKTILELDSKFHDHIAGLPVYYQLDQESIEQSRQLCKERPYIAWQRISVHFGLHTRLCRLHRPYHLEGITNRKYAYSHIVCIRSAHKVLELRRAMDEVAPEVGLKAARFWTVMHHVFFAALILAMDVSFNPIAPDAEARKAQVLAAYETLEQSRRESNDLMEGIQKNLQTLMSTLHKKRSQTSALPKDDAAREGLVAPSSTGNRSANETSEPVTAHDESTSLAPPSLSDVDGYDLLNDLGQEEWEKLWSDFVAVAPDLDAPQWNSLLEDVDFTPHLKKY</sequence>
<dbReference type="AlphaFoldDB" id="A0AAD6GEK7"/>
<evidence type="ECO:0000256" key="6">
    <source>
        <dbReference type="SAM" id="MobiDB-lite"/>
    </source>
</evidence>
<dbReference type="Proteomes" id="UP001220324">
    <property type="component" value="Unassembled WGS sequence"/>
</dbReference>
<evidence type="ECO:0000313" key="8">
    <source>
        <dbReference type="EMBL" id="KAJ5541412.1"/>
    </source>
</evidence>
<proteinExistence type="predicted"/>
<dbReference type="GO" id="GO:0003677">
    <property type="term" value="F:DNA binding"/>
    <property type="evidence" value="ECO:0007669"/>
    <property type="project" value="UniProtKB-KW"/>
</dbReference>
<feature type="compositionally biased region" description="Polar residues" evidence="6">
    <location>
        <begin position="67"/>
        <end position="78"/>
    </location>
</feature>
<keyword evidence="4" id="KW-0804">Transcription</keyword>
<dbReference type="GO" id="GO:0008270">
    <property type="term" value="F:zinc ion binding"/>
    <property type="evidence" value="ECO:0007669"/>
    <property type="project" value="InterPro"/>
</dbReference>
<name>A0AAD6GEK7_9EURO</name>
<comment type="caution">
    <text evidence="8">The sequence shown here is derived from an EMBL/GenBank/DDBJ whole genome shotgun (WGS) entry which is preliminary data.</text>
</comment>
<dbReference type="InterPro" id="IPR036864">
    <property type="entry name" value="Zn2-C6_fun-type_DNA-bd_sf"/>
</dbReference>
<feature type="domain" description="Zn(2)-C6 fungal-type" evidence="7">
    <location>
        <begin position="22"/>
        <end position="51"/>
    </location>
</feature>